<gene>
    <name evidence="2" type="ORF">MNBD_GAMMA24-1761</name>
</gene>
<keyword evidence="2" id="KW-0645">Protease</keyword>
<dbReference type="InterPro" id="IPR021109">
    <property type="entry name" value="Peptidase_aspartic_dom_sf"/>
</dbReference>
<dbReference type="PROSITE" id="PS00141">
    <property type="entry name" value="ASP_PROTEASE"/>
    <property type="match status" value="1"/>
</dbReference>
<dbReference type="CDD" id="cd05483">
    <property type="entry name" value="retropepsin_like_bacteria"/>
    <property type="match status" value="1"/>
</dbReference>
<dbReference type="InterPro" id="IPR034122">
    <property type="entry name" value="Retropepsin-like_bacterial"/>
</dbReference>
<keyword evidence="1" id="KW-0812">Transmembrane</keyword>
<keyword evidence="1" id="KW-1133">Transmembrane helix</keyword>
<proteinExistence type="predicted"/>
<protein>
    <submittedName>
        <fullName evidence="2">Aspartyl protease</fullName>
    </submittedName>
</protein>
<evidence type="ECO:0000313" key="2">
    <source>
        <dbReference type="EMBL" id="VAX12771.1"/>
    </source>
</evidence>
<organism evidence="2">
    <name type="scientific">hydrothermal vent metagenome</name>
    <dbReference type="NCBI Taxonomy" id="652676"/>
    <lineage>
        <taxon>unclassified sequences</taxon>
        <taxon>metagenomes</taxon>
        <taxon>ecological metagenomes</taxon>
    </lineage>
</organism>
<dbReference type="InterPro" id="IPR001969">
    <property type="entry name" value="Aspartic_peptidase_AS"/>
</dbReference>
<keyword evidence="1" id="KW-0472">Membrane</keyword>
<dbReference type="SUPFAM" id="SSF50630">
    <property type="entry name" value="Acid proteases"/>
    <property type="match status" value="1"/>
</dbReference>
<dbReference type="InterPro" id="IPR011969">
    <property type="entry name" value="Clan_AA_Asp_peptidase_C"/>
</dbReference>
<dbReference type="GO" id="GO:0004190">
    <property type="term" value="F:aspartic-type endopeptidase activity"/>
    <property type="evidence" value="ECO:0007669"/>
    <property type="project" value="InterPro"/>
</dbReference>
<accession>A0A3B1BEG8</accession>
<dbReference type="AlphaFoldDB" id="A0A3B1BEG8"/>
<evidence type="ECO:0000256" key="1">
    <source>
        <dbReference type="SAM" id="Phobius"/>
    </source>
</evidence>
<dbReference type="EMBL" id="UOFZ01000064">
    <property type="protein sequence ID" value="VAX12771.1"/>
    <property type="molecule type" value="Genomic_DNA"/>
</dbReference>
<feature type="transmembrane region" description="Helical" evidence="1">
    <location>
        <begin position="12"/>
        <end position="34"/>
    </location>
</feature>
<dbReference type="NCBIfam" id="TIGR02281">
    <property type="entry name" value="clan_AA_DTGA"/>
    <property type="match status" value="1"/>
</dbReference>
<dbReference type="Gene3D" id="2.40.70.10">
    <property type="entry name" value="Acid Proteases"/>
    <property type="match status" value="1"/>
</dbReference>
<dbReference type="Pfam" id="PF13975">
    <property type="entry name" value="gag-asp_proteas"/>
    <property type="match status" value="1"/>
</dbReference>
<keyword evidence="2" id="KW-0378">Hydrolase</keyword>
<reference evidence="2" key="1">
    <citation type="submission" date="2018-06" db="EMBL/GenBank/DDBJ databases">
        <authorList>
            <person name="Zhirakovskaya E."/>
        </authorList>
    </citation>
    <scope>NUCLEOTIDE SEQUENCE</scope>
</reference>
<sequence>MSAEDEQKRMAKYMIIGMWVLVVALLTLMFNNILERQQNPNQQLAVQQEGTGNAVVRLKRNRYGHYVANGLINGQPVTFMLDTGATDVAVPAELADQLGLQRGRKRFYQTAKGPVTAYATVLDQVRLGDIKVRHVRASINPDMHDQEILLGMSFLKQLEFSQRGDTLTLRQH</sequence>
<name>A0A3B1BEG8_9ZZZZ</name>
<dbReference type="GO" id="GO:0006508">
    <property type="term" value="P:proteolysis"/>
    <property type="evidence" value="ECO:0007669"/>
    <property type="project" value="UniProtKB-KW"/>
</dbReference>